<organism evidence="1 2">
    <name type="scientific">Oceanicoccus sagamiensis</name>
    <dbReference type="NCBI Taxonomy" id="716816"/>
    <lineage>
        <taxon>Bacteria</taxon>
        <taxon>Pseudomonadati</taxon>
        <taxon>Pseudomonadota</taxon>
        <taxon>Gammaproteobacteria</taxon>
        <taxon>Cellvibrionales</taxon>
        <taxon>Spongiibacteraceae</taxon>
        <taxon>Oceanicoccus</taxon>
    </lineage>
</organism>
<dbReference type="OrthoDB" id="5705474at2"/>
<gene>
    <name evidence="1" type="ORF">BST96_11795</name>
</gene>
<proteinExistence type="predicted"/>
<dbReference type="AlphaFoldDB" id="A0A1X9NKQ7"/>
<accession>A0A1X9NKQ7</accession>
<keyword evidence="2" id="KW-1185">Reference proteome</keyword>
<dbReference type="KEGG" id="osg:BST96_11795"/>
<evidence type="ECO:0000313" key="1">
    <source>
        <dbReference type="EMBL" id="ARN76385.1"/>
    </source>
</evidence>
<sequence>MAGTSAVFVFADNAISSPVERDGMVWTGEELHLNELAQEFCKKPAMANALSLEGLEDYDPPEDGDLREVQSFGCHFVYLQRTHCWIQVAPPSE</sequence>
<dbReference type="EMBL" id="CP019343">
    <property type="protein sequence ID" value="ARN76385.1"/>
    <property type="molecule type" value="Genomic_DNA"/>
</dbReference>
<name>A0A1X9NKQ7_9GAMM</name>
<protein>
    <submittedName>
        <fullName evidence="1">Uncharacterized protein</fullName>
    </submittedName>
</protein>
<reference evidence="1 2" key="1">
    <citation type="submission" date="2016-11" db="EMBL/GenBank/DDBJ databases">
        <title>Trade-off between light-utilization and light-protection in marine flavobacteria.</title>
        <authorList>
            <person name="Kumagai Y."/>
        </authorList>
    </citation>
    <scope>NUCLEOTIDE SEQUENCE [LARGE SCALE GENOMIC DNA]</scope>
    <source>
        <strain evidence="1 2">NBRC 107125</strain>
    </source>
</reference>
<evidence type="ECO:0000313" key="2">
    <source>
        <dbReference type="Proteomes" id="UP000193450"/>
    </source>
</evidence>
<dbReference type="Proteomes" id="UP000193450">
    <property type="component" value="Chromosome"/>
</dbReference>